<evidence type="ECO:0000313" key="4">
    <source>
        <dbReference type="Proteomes" id="UP000195331"/>
    </source>
</evidence>
<evidence type="ECO:0000256" key="1">
    <source>
        <dbReference type="SAM" id="Phobius"/>
    </source>
</evidence>
<keyword evidence="1" id="KW-1133">Transmembrane helix</keyword>
<feature type="transmembrane region" description="Helical" evidence="1">
    <location>
        <begin position="367"/>
        <end position="388"/>
    </location>
</feature>
<dbReference type="KEGG" id="mdx:BTO20_32325"/>
<dbReference type="Gene3D" id="1.10.4160.10">
    <property type="entry name" value="Hydantoin permease"/>
    <property type="match status" value="1"/>
</dbReference>
<dbReference type="PANTHER" id="PTHR30569:SF0">
    <property type="entry name" value="CYTOSINE PERMEASE"/>
    <property type="match status" value="1"/>
</dbReference>
<feature type="transmembrane region" description="Helical" evidence="1">
    <location>
        <begin position="342"/>
        <end position="361"/>
    </location>
</feature>
<dbReference type="SUPFAM" id="SSF55718">
    <property type="entry name" value="SCP-like"/>
    <property type="match status" value="1"/>
</dbReference>
<feature type="transmembrane region" description="Helical" evidence="1">
    <location>
        <begin position="290"/>
        <end position="310"/>
    </location>
</feature>
<feature type="transmembrane region" description="Helical" evidence="1">
    <location>
        <begin position="256"/>
        <end position="278"/>
    </location>
</feature>
<keyword evidence="1" id="KW-0812">Transmembrane</keyword>
<dbReference type="Pfam" id="PF02036">
    <property type="entry name" value="SCP2"/>
    <property type="match status" value="1"/>
</dbReference>
<feature type="transmembrane region" description="Helical" evidence="1">
    <location>
        <begin position="155"/>
        <end position="176"/>
    </location>
</feature>
<sequence>MTSAKPRKLPLLQESFTDDPVVVQRQKIDDYAAHVVPMTWRAGRWSMSMAWYALASAMAWLLTAGVAAVQVGPRDALIGAGLSVFAYSGICSAMATYAARTGTNVNMFSRMIFGLRGGVIATLVLFAIATFYATFEGAVVAHAFSVEFGGPSLSIWYLIVVLYSVPLAVGGVRVFLDKFNGALLPIYIIGLVAAVVWTISERGYKADWLSGQGTSTVAGPGWVYSFSLYMGVWVLMMFTGDLARQAKVEDLRFHRWFTFGPVFHGFTLFVNAVVGIFLAEHLVVGELTELSAVDGMLALMGVWAVALIWVTQSRINTANYYVASSNLANLVGRVIPRSIPRWVWVVVLGALVYLLMLQDLLHKLSIALQYSGIITVAWVGAVLAYMLWAKVQGIPPENVEYRPGRVLTVNWTGVIAWVAGTAVGVVLLNWGGSVGLTWFAPGAVVVSFVVYSVALLIKGDASFVLSRPADPRSEVADAWESRIRCHHCGHSYVAQEMDRDPSTGHQAICCECAAASRQFLEAAHHEATTAERIQTTLKCQLAMRVFTYFLNRTPEVASLLEGWDKTLQFDLEGERAFHIVVEEGRARVVRGQAVNADVVIEAPAELFLTMMLDTGVADESYMNKKYEVYGPPADATRFRYLGEKVQECHPLIFKPLHKLAPIALRVM</sequence>
<feature type="transmembrane region" description="Helical" evidence="1">
    <location>
        <begin position="183"/>
        <end position="200"/>
    </location>
</feature>
<dbReference type="EMBL" id="CP020809">
    <property type="protein sequence ID" value="ART72629.1"/>
    <property type="molecule type" value="Genomic_DNA"/>
</dbReference>
<dbReference type="GO" id="GO:0005886">
    <property type="term" value="C:plasma membrane"/>
    <property type="evidence" value="ECO:0007669"/>
    <property type="project" value="TreeGrafter"/>
</dbReference>
<keyword evidence="4" id="KW-1185">Reference proteome</keyword>
<evidence type="ECO:0000313" key="3">
    <source>
        <dbReference type="EMBL" id="ART72629.1"/>
    </source>
</evidence>
<proteinExistence type="predicted"/>
<feature type="transmembrane region" description="Helical" evidence="1">
    <location>
        <begin position="77"/>
        <end position="99"/>
    </location>
</feature>
<dbReference type="InterPro" id="IPR030191">
    <property type="entry name" value="CodB"/>
</dbReference>
<dbReference type="Gene3D" id="3.30.1050.10">
    <property type="entry name" value="SCP2 sterol-binding domain"/>
    <property type="match status" value="1"/>
</dbReference>
<feature type="transmembrane region" description="Helical" evidence="1">
    <location>
        <begin position="50"/>
        <end position="71"/>
    </location>
</feature>
<feature type="transmembrane region" description="Helical" evidence="1">
    <location>
        <begin position="222"/>
        <end position="244"/>
    </location>
</feature>
<gene>
    <name evidence="3" type="ORF">BTO20_32325</name>
</gene>
<feature type="transmembrane region" description="Helical" evidence="1">
    <location>
        <begin position="409"/>
        <end position="430"/>
    </location>
</feature>
<organism evidence="3 4">
    <name type="scientific">Mycobacterium dioxanotrophicus</name>
    <dbReference type="NCBI Taxonomy" id="482462"/>
    <lineage>
        <taxon>Bacteria</taxon>
        <taxon>Bacillati</taxon>
        <taxon>Actinomycetota</taxon>
        <taxon>Actinomycetes</taxon>
        <taxon>Mycobacteriales</taxon>
        <taxon>Mycobacteriaceae</taxon>
        <taxon>Mycobacterium</taxon>
    </lineage>
</organism>
<dbReference type="OrthoDB" id="9056232at2"/>
<accession>A0A1Y0CBJ8</accession>
<evidence type="ECO:0000259" key="2">
    <source>
        <dbReference type="Pfam" id="PF02036"/>
    </source>
</evidence>
<feature type="domain" description="SCP2" evidence="2">
    <location>
        <begin position="549"/>
        <end position="638"/>
    </location>
</feature>
<keyword evidence="1" id="KW-0472">Membrane</keyword>
<dbReference type="PANTHER" id="PTHR30569">
    <property type="entry name" value="CYTOSINE TRANSPORTER CODB"/>
    <property type="match status" value="1"/>
</dbReference>
<protein>
    <recommendedName>
        <fullName evidence="2">SCP2 domain-containing protein</fullName>
    </recommendedName>
</protein>
<dbReference type="InterPro" id="IPR003033">
    <property type="entry name" value="SCP2_sterol-bd_dom"/>
</dbReference>
<dbReference type="AlphaFoldDB" id="A0A1Y0CBJ8"/>
<feature type="transmembrane region" description="Helical" evidence="1">
    <location>
        <begin position="436"/>
        <end position="457"/>
    </location>
</feature>
<dbReference type="InterPro" id="IPR036527">
    <property type="entry name" value="SCP2_sterol-bd_dom_sf"/>
</dbReference>
<dbReference type="Proteomes" id="UP000195331">
    <property type="component" value="Chromosome"/>
</dbReference>
<feature type="transmembrane region" description="Helical" evidence="1">
    <location>
        <begin position="111"/>
        <end position="135"/>
    </location>
</feature>
<dbReference type="RefSeq" id="WP_087080078.1">
    <property type="nucleotide sequence ID" value="NZ_CP020809.1"/>
</dbReference>
<dbReference type="GO" id="GO:0015209">
    <property type="term" value="F:cytosine transmembrane transporter activity"/>
    <property type="evidence" value="ECO:0007669"/>
    <property type="project" value="InterPro"/>
</dbReference>
<name>A0A1Y0CBJ8_9MYCO</name>
<reference evidence="3 4" key="1">
    <citation type="submission" date="2017-04" db="EMBL/GenBank/DDBJ databases">
        <title>Whole Genome Sequence of 1,4-Dioxane Degrading Bacterium Mycobacterium dioxanotrophicus PH-06.</title>
        <authorList>
            <person name="He Y."/>
        </authorList>
    </citation>
    <scope>NUCLEOTIDE SEQUENCE [LARGE SCALE GENOMIC DNA]</scope>
    <source>
        <strain evidence="3 4">PH-06</strain>
    </source>
</reference>